<sequence length="330" mass="37349">MRLTVQKTDGEVPDSSQFSLLKRTIAKMKFSAILASVALLAAATSAAPQNGAPKYRPGKWFDRVFYIIFENTDYDVAVVNPVFKALADRPDARLLTNFHAVTHPSLPNYLAMIGGSDFGIHDDAIYNITAKTIVDLMEKKGVSWKSYNEDYPKHKAGECYLAAWPVTDNGTEIPHSYVRKHTPFLSFTNIQHNKERCSRILHSDSFVSDYNHNRLPQYMYYVPQLMNDGHDTNVTFVGEYITKTFSHVFNDKKFLKRTLVVVSFDESDNDKSNDTNQIYTLIFGGAVNTKKHGKVDNTLYDHYSVLATIEKNWGLGNLGRNDTRATLLTI</sequence>
<name>A0A433QGW5_9FUNG</name>
<dbReference type="InterPro" id="IPR007312">
    <property type="entry name" value="Phosphoesterase"/>
</dbReference>
<dbReference type="AlphaFoldDB" id="A0A433QGW5"/>
<keyword evidence="3" id="KW-1185">Reference proteome</keyword>
<protein>
    <submittedName>
        <fullName evidence="2">Phosphoesterase family-domain-containing protein</fullName>
    </submittedName>
</protein>
<evidence type="ECO:0000256" key="1">
    <source>
        <dbReference type="ARBA" id="ARBA00022801"/>
    </source>
</evidence>
<reference evidence="2 3" key="1">
    <citation type="journal article" date="2018" name="New Phytol.">
        <title>Phylogenomics of Endogonaceae and evolution of mycorrhizas within Mucoromycota.</title>
        <authorList>
            <person name="Chang Y."/>
            <person name="Desiro A."/>
            <person name="Na H."/>
            <person name="Sandor L."/>
            <person name="Lipzen A."/>
            <person name="Clum A."/>
            <person name="Barry K."/>
            <person name="Grigoriev I.V."/>
            <person name="Martin F.M."/>
            <person name="Stajich J.E."/>
            <person name="Smith M.E."/>
            <person name="Bonito G."/>
            <person name="Spatafora J.W."/>
        </authorList>
    </citation>
    <scope>NUCLEOTIDE SEQUENCE [LARGE SCALE GENOMIC DNA]</scope>
    <source>
        <strain evidence="2 3">AD002</strain>
    </source>
</reference>
<accession>A0A433QGW5</accession>
<gene>
    <name evidence="2" type="ORF">BC938DRAFT_481185</name>
</gene>
<dbReference type="InterPro" id="IPR017850">
    <property type="entry name" value="Alkaline_phosphatase_core_sf"/>
</dbReference>
<dbReference type="GO" id="GO:0016788">
    <property type="term" value="F:hydrolase activity, acting on ester bonds"/>
    <property type="evidence" value="ECO:0007669"/>
    <property type="project" value="InterPro"/>
</dbReference>
<dbReference type="GO" id="GO:0009395">
    <property type="term" value="P:phospholipid catabolic process"/>
    <property type="evidence" value="ECO:0007669"/>
    <property type="project" value="TreeGrafter"/>
</dbReference>
<evidence type="ECO:0000313" key="2">
    <source>
        <dbReference type="EMBL" id="RUS28999.1"/>
    </source>
</evidence>
<dbReference type="Pfam" id="PF04185">
    <property type="entry name" value="Phosphoesterase"/>
    <property type="match status" value="1"/>
</dbReference>
<dbReference type="PANTHER" id="PTHR31956:SF8">
    <property type="entry name" value="ACID PHOSPHATASE PHOA (AFU_ORTHOLOGUE AFUA_1G03570)"/>
    <property type="match status" value="1"/>
</dbReference>
<evidence type="ECO:0000313" key="3">
    <source>
        <dbReference type="Proteomes" id="UP000274822"/>
    </source>
</evidence>
<comment type="caution">
    <text evidence="2">The sequence shown here is derived from an EMBL/GenBank/DDBJ whole genome shotgun (WGS) entry which is preliminary data.</text>
</comment>
<dbReference type="Proteomes" id="UP000274822">
    <property type="component" value="Unassembled WGS sequence"/>
</dbReference>
<proteinExistence type="predicted"/>
<organism evidence="2 3">
    <name type="scientific">Jimgerdemannia flammicorona</name>
    <dbReference type="NCBI Taxonomy" id="994334"/>
    <lineage>
        <taxon>Eukaryota</taxon>
        <taxon>Fungi</taxon>
        <taxon>Fungi incertae sedis</taxon>
        <taxon>Mucoromycota</taxon>
        <taxon>Mucoromycotina</taxon>
        <taxon>Endogonomycetes</taxon>
        <taxon>Endogonales</taxon>
        <taxon>Endogonaceae</taxon>
        <taxon>Jimgerdemannia</taxon>
    </lineage>
</organism>
<dbReference type="EMBL" id="RBNJ01005799">
    <property type="protein sequence ID" value="RUS28999.1"/>
    <property type="molecule type" value="Genomic_DNA"/>
</dbReference>
<dbReference type="PANTHER" id="PTHR31956">
    <property type="entry name" value="NON-SPECIFIC PHOSPHOLIPASE C4-RELATED"/>
    <property type="match status" value="1"/>
</dbReference>
<dbReference type="Gene3D" id="3.40.720.10">
    <property type="entry name" value="Alkaline Phosphatase, subunit A"/>
    <property type="match status" value="1"/>
</dbReference>
<keyword evidence="1" id="KW-0378">Hydrolase</keyword>